<dbReference type="PROSITE" id="PS50088">
    <property type="entry name" value="ANK_REPEAT"/>
    <property type="match status" value="7"/>
</dbReference>
<dbReference type="InterPro" id="IPR002110">
    <property type="entry name" value="Ankyrin_rpt"/>
</dbReference>
<dbReference type="Pfam" id="PF12796">
    <property type="entry name" value="Ank_2"/>
    <property type="match status" value="3"/>
</dbReference>
<feature type="repeat" description="ANK" evidence="3">
    <location>
        <begin position="257"/>
        <end position="289"/>
    </location>
</feature>
<organism evidence="4 5">
    <name type="scientific">Aspergillus caelatus</name>
    <dbReference type="NCBI Taxonomy" id="61420"/>
    <lineage>
        <taxon>Eukaryota</taxon>
        <taxon>Fungi</taxon>
        <taxon>Dikarya</taxon>
        <taxon>Ascomycota</taxon>
        <taxon>Pezizomycotina</taxon>
        <taxon>Eurotiomycetes</taxon>
        <taxon>Eurotiomycetidae</taxon>
        <taxon>Eurotiales</taxon>
        <taxon>Aspergillaceae</taxon>
        <taxon>Aspergillus</taxon>
        <taxon>Aspergillus subgen. Circumdati</taxon>
    </lineage>
</organism>
<evidence type="ECO:0000256" key="1">
    <source>
        <dbReference type="ARBA" id="ARBA00022737"/>
    </source>
</evidence>
<keyword evidence="5" id="KW-1185">Reference proteome</keyword>
<gene>
    <name evidence="4" type="ORF">BDV27DRAFT_142776</name>
</gene>
<accession>A0A5N7ACF1</accession>
<evidence type="ECO:0000256" key="3">
    <source>
        <dbReference type="PROSITE-ProRule" id="PRU00023"/>
    </source>
</evidence>
<dbReference type="GeneID" id="43654449"/>
<keyword evidence="2 3" id="KW-0040">ANK repeat</keyword>
<dbReference type="PANTHER" id="PTHR24198">
    <property type="entry name" value="ANKYRIN REPEAT AND PROTEIN KINASE DOMAIN-CONTAINING PROTEIN"/>
    <property type="match status" value="1"/>
</dbReference>
<dbReference type="PROSITE" id="PS50297">
    <property type="entry name" value="ANK_REP_REGION"/>
    <property type="match status" value="6"/>
</dbReference>
<dbReference type="SUPFAM" id="SSF48403">
    <property type="entry name" value="Ankyrin repeat"/>
    <property type="match status" value="2"/>
</dbReference>
<feature type="repeat" description="ANK" evidence="3">
    <location>
        <begin position="43"/>
        <end position="79"/>
    </location>
</feature>
<feature type="repeat" description="ANK" evidence="3">
    <location>
        <begin position="85"/>
        <end position="110"/>
    </location>
</feature>
<dbReference type="SMART" id="SM00248">
    <property type="entry name" value="ANK"/>
    <property type="match status" value="12"/>
</dbReference>
<name>A0A5N7ACF1_9EURO</name>
<dbReference type="Proteomes" id="UP000326268">
    <property type="component" value="Unassembled WGS sequence"/>
</dbReference>
<reference evidence="4 5" key="1">
    <citation type="submission" date="2019-04" db="EMBL/GenBank/DDBJ databases">
        <title>Friends and foes A comparative genomics studyof 23 Aspergillus species from section Flavi.</title>
        <authorList>
            <consortium name="DOE Joint Genome Institute"/>
            <person name="Kjaerbolling I."/>
            <person name="Vesth T."/>
            <person name="Frisvad J.C."/>
            <person name="Nybo J.L."/>
            <person name="Theobald S."/>
            <person name="Kildgaard S."/>
            <person name="Isbrandt T."/>
            <person name="Kuo A."/>
            <person name="Sato A."/>
            <person name="Lyhne E.K."/>
            <person name="Kogle M.E."/>
            <person name="Wiebenga A."/>
            <person name="Kun R.S."/>
            <person name="Lubbers R.J."/>
            <person name="Makela M.R."/>
            <person name="Barry K."/>
            <person name="Chovatia M."/>
            <person name="Clum A."/>
            <person name="Daum C."/>
            <person name="Haridas S."/>
            <person name="He G."/>
            <person name="LaButti K."/>
            <person name="Lipzen A."/>
            <person name="Mondo S."/>
            <person name="Riley R."/>
            <person name="Salamov A."/>
            <person name="Simmons B.A."/>
            <person name="Magnuson J.K."/>
            <person name="Henrissat B."/>
            <person name="Mortensen U.H."/>
            <person name="Larsen T.O."/>
            <person name="Devries R.P."/>
            <person name="Grigoriev I.V."/>
            <person name="Machida M."/>
            <person name="Baker S.E."/>
            <person name="Andersen M.R."/>
        </authorList>
    </citation>
    <scope>NUCLEOTIDE SEQUENCE [LARGE SCALE GENOMIC DNA]</scope>
    <source>
        <strain evidence="4 5">CBS 763.97</strain>
    </source>
</reference>
<evidence type="ECO:0000313" key="5">
    <source>
        <dbReference type="Proteomes" id="UP000326268"/>
    </source>
</evidence>
<feature type="repeat" description="ANK" evidence="3">
    <location>
        <begin position="218"/>
        <end position="240"/>
    </location>
</feature>
<dbReference type="OrthoDB" id="4435916at2759"/>
<dbReference type="AlphaFoldDB" id="A0A5N7ACF1"/>
<evidence type="ECO:0000256" key="2">
    <source>
        <dbReference type="ARBA" id="ARBA00023043"/>
    </source>
</evidence>
<feature type="repeat" description="ANK" evidence="3">
    <location>
        <begin position="290"/>
        <end position="322"/>
    </location>
</feature>
<protein>
    <submittedName>
        <fullName evidence="4">Ankyrin repeat-containing domain protein</fullName>
    </submittedName>
</protein>
<feature type="repeat" description="ANK" evidence="3">
    <location>
        <begin position="387"/>
        <end position="419"/>
    </location>
</feature>
<dbReference type="PANTHER" id="PTHR24198:SF165">
    <property type="entry name" value="ANKYRIN REPEAT-CONTAINING PROTEIN-RELATED"/>
    <property type="match status" value="1"/>
</dbReference>
<dbReference type="RefSeq" id="XP_031930583.1">
    <property type="nucleotide sequence ID" value="XM_032070003.1"/>
</dbReference>
<dbReference type="EMBL" id="ML737597">
    <property type="protein sequence ID" value="KAE8367502.1"/>
    <property type="molecule type" value="Genomic_DNA"/>
</dbReference>
<dbReference type="Gene3D" id="1.25.40.20">
    <property type="entry name" value="Ankyrin repeat-containing domain"/>
    <property type="match status" value="4"/>
</dbReference>
<evidence type="ECO:0000313" key="4">
    <source>
        <dbReference type="EMBL" id="KAE8367502.1"/>
    </source>
</evidence>
<feature type="repeat" description="ANK" evidence="3">
    <location>
        <begin position="511"/>
        <end position="543"/>
    </location>
</feature>
<dbReference type="Pfam" id="PF00023">
    <property type="entry name" value="Ank"/>
    <property type="match status" value="1"/>
</dbReference>
<dbReference type="PRINTS" id="PR01415">
    <property type="entry name" value="ANKYRIN"/>
</dbReference>
<sequence length="614" mass="66802">MRPPNHMPLEGAERNTDRIAGTVNNLRHLLAQSGLAIDVKTTSGWTPLHMAIVADSAYGRKAVVALLLGHPIQVDAVEDADGNLTTLTAVELAARHGHAEIVSMLLDSGARPGPPAGGQAAVVSMLLDQQRPGLDGSWRDHRGFTALDCTLNRDRGDMVAILLSKEQNPQHPATLLHAMVRLSCGSILAMLLAQRKYAKEINTTDANRWSPLYMTATRGSTPLQLAVRYGQTQIVAALLQVVRWEECQSPISPTITEGLTPIHIGVRSGEMDIIRLLLRDRWPVDARCSRGSTALHCASMSDQQDALRLLLQQGADPLVRDQEQMTPLLLAAEAGNVQVMQQLLLREKNIQRHLPALAARKLPPAYEQILVPFLLNKGCNNLSELVDGLTVLHQAAQSGYTIIVKFMLRSSAKVSVKDREGYTPAEVAATQGHFNLVYILDPEPLLQVERLIHHAVRKRNVEQVYKLLTAAPKTLRKRAKAMVMAATALTHQKSLNTTLTRGISIDEDQGWGWRPLYVATLKGEQRAMQLLLTHGANPNLKTNAGITPLLQAAEGGVAARCGHEATVVALLEAGANAHAPDTSGQTALDLALDQGAKNIVQSITEFLAQREKKQ</sequence>
<proteinExistence type="predicted"/>
<dbReference type="InterPro" id="IPR036770">
    <property type="entry name" value="Ankyrin_rpt-contain_sf"/>
</dbReference>
<keyword evidence="1" id="KW-0677">Repeat</keyword>